<accession>A0A7K1LAE9</accession>
<proteinExistence type="predicted"/>
<feature type="domain" description="Gp28/Gp37-like" evidence="1">
    <location>
        <begin position="12"/>
        <end position="329"/>
    </location>
</feature>
<evidence type="ECO:0000259" key="1">
    <source>
        <dbReference type="Pfam" id="PF14594"/>
    </source>
</evidence>
<dbReference type="InterPro" id="IPR029432">
    <property type="entry name" value="Gp28/Gp37-like_dom"/>
</dbReference>
<dbReference type="Pfam" id="PF14594">
    <property type="entry name" value="Sipho_Gp37"/>
    <property type="match status" value="1"/>
</dbReference>
<gene>
    <name evidence="2" type="ORF">GNZ18_33120</name>
</gene>
<evidence type="ECO:0000313" key="2">
    <source>
        <dbReference type="EMBL" id="MUN41398.1"/>
    </source>
</evidence>
<protein>
    <recommendedName>
        <fullName evidence="1">Gp28/Gp37-like domain-containing protein</fullName>
    </recommendedName>
</protein>
<dbReference type="EMBL" id="WOFH01000014">
    <property type="protein sequence ID" value="MUN41398.1"/>
    <property type="molecule type" value="Genomic_DNA"/>
</dbReference>
<sequence length="382" mass="40280">MPVLPVGESPYTIEVRDADRARTGQIDRLTALELTPAFNDIGAWTLTMPAGTAQAARLVKGGWVNIMTGTQPVLAGQVLGLKKTRSNSETFDGTLTAYGSTAETILRVLAWPAPGLALGSQNVDYDRRTGAGETVIKQYVNLNAGPGALVDRRIPGLVIETDAGLGSTVIGAARMTPLVPDLIGPLATSAGLGFRVLFNAAGNLELQTYVPADRSASARFAIDLGNLTSYEHVEEAPKTSVAVVGGTGDGALRQYRQVIDTDAIADWHVRTETFVDSSSAASTDEMDQAGAQQLVNDGPVSSLTIEAIDTRELRFGRDYFLGDVVTVEGVTDVLRGLTVTWSVPDGLVRKSTVGTAAATGTRRLIKLLADLTAKVTAQQAKQ</sequence>
<reference evidence="2 3" key="1">
    <citation type="submission" date="2019-11" db="EMBL/GenBank/DDBJ databases">
        <authorList>
            <person name="Cao P."/>
        </authorList>
    </citation>
    <scope>NUCLEOTIDE SEQUENCE [LARGE SCALE GENOMIC DNA]</scope>
    <source>
        <strain evidence="2 3">NEAU-AAG5</strain>
    </source>
</reference>
<keyword evidence="3" id="KW-1185">Reference proteome</keyword>
<evidence type="ECO:0000313" key="3">
    <source>
        <dbReference type="Proteomes" id="UP000432015"/>
    </source>
</evidence>
<comment type="caution">
    <text evidence="2">The sequence shown here is derived from an EMBL/GenBank/DDBJ whole genome shotgun (WGS) entry which is preliminary data.</text>
</comment>
<dbReference type="RefSeq" id="WP_156220570.1">
    <property type="nucleotide sequence ID" value="NZ_WOFH01000014.1"/>
</dbReference>
<name>A0A7K1LAE9_9ACTN</name>
<dbReference type="AlphaFoldDB" id="A0A7K1LAE9"/>
<organism evidence="2 3">
    <name type="scientific">Actinomadura litoris</name>
    <dbReference type="NCBI Taxonomy" id="2678616"/>
    <lineage>
        <taxon>Bacteria</taxon>
        <taxon>Bacillati</taxon>
        <taxon>Actinomycetota</taxon>
        <taxon>Actinomycetes</taxon>
        <taxon>Streptosporangiales</taxon>
        <taxon>Thermomonosporaceae</taxon>
        <taxon>Actinomadura</taxon>
    </lineage>
</organism>
<dbReference type="Proteomes" id="UP000432015">
    <property type="component" value="Unassembled WGS sequence"/>
</dbReference>